<dbReference type="GO" id="GO:0080120">
    <property type="term" value="P:CAAX-box protein maturation"/>
    <property type="evidence" value="ECO:0007669"/>
    <property type="project" value="UniProtKB-ARBA"/>
</dbReference>
<comment type="caution">
    <text evidence="3">The sequence shown here is derived from an EMBL/GenBank/DDBJ whole genome shotgun (WGS) entry which is preliminary data.</text>
</comment>
<dbReference type="Proteomes" id="UP000070138">
    <property type="component" value="Unassembled WGS sequence"/>
</dbReference>
<dbReference type="AlphaFoldDB" id="A0A137RLS7"/>
<evidence type="ECO:0000313" key="3">
    <source>
        <dbReference type="EMBL" id="KXO01142.1"/>
    </source>
</evidence>
<proteinExistence type="predicted"/>
<feature type="transmembrane region" description="Helical" evidence="1">
    <location>
        <begin position="82"/>
        <end position="100"/>
    </location>
</feature>
<feature type="transmembrane region" description="Helical" evidence="1">
    <location>
        <begin position="106"/>
        <end position="126"/>
    </location>
</feature>
<name>A0A137RLS7_9FLAO</name>
<organism evidence="3 4">
    <name type="scientific">Aequorivita aquimaris</name>
    <dbReference type="NCBI Taxonomy" id="1548749"/>
    <lineage>
        <taxon>Bacteria</taxon>
        <taxon>Pseudomonadati</taxon>
        <taxon>Bacteroidota</taxon>
        <taxon>Flavobacteriia</taxon>
        <taxon>Flavobacteriales</taxon>
        <taxon>Flavobacteriaceae</taxon>
        <taxon>Aequorivita</taxon>
    </lineage>
</organism>
<reference evidence="4" key="1">
    <citation type="submission" date="2014-10" db="EMBL/GenBank/DDBJ databases">
        <title>Genome sequencing of Vitellibacter sp. D-24.</title>
        <authorList>
            <person name="Thevarajoo S."/>
            <person name="Selvaratnam C."/>
            <person name="Goh K.M."/>
            <person name="Chong C.S."/>
        </authorList>
    </citation>
    <scope>NUCLEOTIDE SEQUENCE [LARGE SCALE GENOMIC DNA]</scope>
    <source>
        <strain evidence="4">D-24</strain>
    </source>
</reference>
<feature type="transmembrane region" description="Helical" evidence="1">
    <location>
        <begin position="138"/>
        <end position="159"/>
    </location>
</feature>
<feature type="transmembrane region" description="Helical" evidence="1">
    <location>
        <begin position="7"/>
        <end position="25"/>
    </location>
</feature>
<feature type="transmembrane region" description="Helical" evidence="1">
    <location>
        <begin position="45"/>
        <end position="62"/>
    </location>
</feature>
<feature type="transmembrane region" description="Helical" evidence="1">
    <location>
        <begin position="223"/>
        <end position="239"/>
    </location>
</feature>
<keyword evidence="4" id="KW-1185">Reference proteome</keyword>
<feature type="transmembrane region" description="Helical" evidence="1">
    <location>
        <begin position="192"/>
        <end position="211"/>
    </location>
</feature>
<evidence type="ECO:0000313" key="4">
    <source>
        <dbReference type="Proteomes" id="UP000070138"/>
    </source>
</evidence>
<evidence type="ECO:0000256" key="1">
    <source>
        <dbReference type="SAM" id="Phobius"/>
    </source>
</evidence>
<feature type="domain" description="CAAX prenyl protease 2/Lysostaphin resistance protein A-like" evidence="2">
    <location>
        <begin position="110"/>
        <end position="204"/>
    </location>
</feature>
<dbReference type="RefSeq" id="WP_062619190.1">
    <property type="nucleotide sequence ID" value="NZ_JRWG01000001.1"/>
</dbReference>
<feature type="transmembrane region" description="Helical" evidence="1">
    <location>
        <begin position="165"/>
        <end position="185"/>
    </location>
</feature>
<evidence type="ECO:0000259" key="2">
    <source>
        <dbReference type="Pfam" id="PF02517"/>
    </source>
</evidence>
<keyword evidence="1" id="KW-0812">Transmembrane</keyword>
<gene>
    <name evidence="3" type="ORF">LS48_01325</name>
</gene>
<keyword evidence="1" id="KW-0472">Membrane</keyword>
<dbReference type="Pfam" id="PF02517">
    <property type="entry name" value="Rce1-like"/>
    <property type="match status" value="1"/>
</dbReference>
<dbReference type="OrthoDB" id="6301065at2"/>
<keyword evidence="1" id="KW-1133">Transmembrane helix</keyword>
<dbReference type="GO" id="GO:0004175">
    <property type="term" value="F:endopeptidase activity"/>
    <property type="evidence" value="ECO:0007669"/>
    <property type="project" value="UniProtKB-ARBA"/>
</dbReference>
<reference evidence="3 4" key="2">
    <citation type="journal article" date="2016" name="Int. J. Syst. Evol. Microbiol.">
        <title>Vitellibacter aquimaris sp. nov., a marine bacterium isolated from seawater.</title>
        <authorList>
            <person name="Thevarajoo S."/>
            <person name="Selvaratnam C."/>
            <person name="Goh K.M."/>
            <person name="Hong K.W."/>
            <person name="Chan X.Y."/>
            <person name="Chan K.G."/>
            <person name="Chong C.S."/>
        </authorList>
    </citation>
    <scope>NUCLEOTIDE SEQUENCE [LARGE SCALE GENOMIC DNA]</scope>
    <source>
        <strain evidence="3 4">D-24</strain>
    </source>
</reference>
<accession>A0A137RLS7</accession>
<sequence length="263" mass="30088">MKNSTKTLLIVLISFGVYFILDDLYFNSLRKWIFEFTNQLGVSHIITYSISATPLILGTLLISRRSGILKSLGLDKSIFNGFLFALICTLPMYIGFAFIFDFNTEISINSILISIISAGFFEELFFRGFLFGLVFRKTTLGFIPSVFFGAVYFGVLHLYQSTDLLEMIGVFSITFLGGILFAWVYTEWKFNIYIPIFLHIFMNLSWELFSVSETALGNVYSNIFRFVTIGLIIGLTVLYKRQNGLSLEINKRNLLLKRKINSV</sequence>
<dbReference type="EMBL" id="JRWG01000001">
    <property type="protein sequence ID" value="KXO01142.1"/>
    <property type="molecule type" value="Genomic_DNA"/>
</dbReference>
<protein>
    <submittedName>
        <fullName evidence="3">Abortive phage infection protein</fullName>
    </submittedName>
</protein>
<dbReference type="InterPro" id="IPR003675">
    <property type="entry name" value="Rce1/LyrA-like_dom"/>
</dbReference>